<dbReference type="InterPro" id="IPR051164">
    <property type="entry name" value="NmrA-like_oxidored"/>
</dbReference>
<protein>
    <recommendedName>
        <fullName evidence="3">NmrA-like domain-containing protein</fullName>
    </recommendedName>
</protein>
<dbReference type="GeneID" id="18814842"/>
<evidence type="ECO:0000313" key="5">
    <source>
        <dbReference type="Proteomes" id="UP000008064"/>
    </source>
</evidence>
<evidence type="ECO:0000256" key="2">
    <source>
        <dbReference type="ARBA" id="ARBA00022857"/>
    </source>
</evidence>
<comment type="similarity">
    <text evidence="1">Belongs to the NmrA-type oxidoreductase family.</text>
</comment>
<dbReference type="AlphaFoldDB" id="F8NTH4"/>
<evidence type="ECO:0000256" key="1">
    <source>
        <dbReference type="ARBA" id="ARBA00006328"/>
    </source>
</evidence>
<accession>F8NTH4</accession>
<dbReference type="SUPFAM" id="SSF51735">
    <property type="entry name" value="NAD(P)-binding Rossmann-fold domains"/>
    <property type="match status" value="1"/>
</dbReference>
<organism evidence="5">
    <name type="scientific">Serpula lacrymans var. lacrymans (strain S7.9)</name>
    <name type="common">Dry rot fungus</name>
    <dbReference type="NCBI Taxonomy" id="578457"/>
    <lineage>
        <taxon>Eukaryota</taxon>
        <taxon>Fungi</taxon>
        <taxon>Dikarya</taxon>
        <taxon>Basidiomycota</taxon>
        <taxon>Agaricomycotina</taxon>
        <taxon>Agaricomycetes</taxon>
        <taxon>Agaricomycetidae</taxon>
        <taxon>Boletales</taxon>
        <taxon>Coniophorineae</taxon>
        <taxon>Serpulaceae</taxon>
        <taxon>Serpula</taxon>
    </lineage>
</organism>
<keyword evidence="2" id="KW-0521">NADP</keyword>
<dbReference type="EMBL" id="GL945433">
    <property type="protein sequence ID" value="EGO25646.1"/>
    <property type="molecule type" value="Genomic_DNA"/>
</dbReference>
<dbReference type="RefSeq" id="XP_007317768.1">
    <property type="nucleotide sequence ID" value="XM_007317706.1"/>
</dbReference>
<dbReference type="GO" id="GO:0005634">
    <property type="term" value="C:nucleus"/>
    <property type="evidence" value="ECO:0007669"/>
    <property type="project" value="TreeGrafter"/>
</dbReference>
<reference evidence="5" key="1">
    <citation type="journal article" date="2011" name="Science">
        <title>The plant cell wall-decomposing machinery underlies the functional diversity of forest fungi.</title>
        <authorList>
            <person name="Eastwood D.C."/>
            <person name="Floudas D."/>
            <person name="Binder M."/>
            <person name="Majcherczyk A."/>
            <person name="Schneider P."/>
            <person name="Aerts A."/>
            <person name="Asiegbu F.O."/>
            <person name="Baker S.E."/>
            <person name="Barry K."/>
            <person name="Bendiksby M."/>
            <person name="Blumentritt M."/>
            <person name="Coutinho P.M."/>
            <person name="Cullen D."/>
            <person name="de Vries R.P."/>
            <person name="Gathman A."/>
            <person name="Goodell B."/>
            <person name="Henrissat B."/>
            <person name="Ihrmark K."/>
            <person name="Kauserud H."/>
            <person name="Kohler A."/>
            <person name="LaButti K."/>
            <person name="Lapidus A."/>
            <person name="Lavin J.L."/>
            <person name="Lee Y.-H."/>
            <person name="Lindquist E."/>
            <person name="Lilly W."/>
            <person name="Lucas S."/>
            <person name="Morin E."/>
            <person name="Murat C."/>
            <person name="Oguiza J.A."/>
            <person name="Park J."/>
            <person name="Pisabarro A.G."/>
            <person name="Riley R."/>
            <person name="Rosling A."/>
            <person name="Salamov A."/>
            <person name="Schmidt O."/>
            <person name="Schmutz J."/>
            <person name="Skrede I."/>
            <person name="Stenlid J."/>
            <person name="Wiebenga A."/>
            <person name="Xie X."/>
            <person name="Kuees U."/>
            <person name="Hibbett D.S."/>
            <person name="Hoffmeister D."/>
            <person name="Hoegberg N."/>
            <person name="Martin F."/>
            <person name="Grigoriev I.V."/>
            <person name="Watkinson S.C."/>
        </authorList>
    </citation>
    <scope>NUCLEOTIDE SEQUENCE [LARGE SCALE GENOMIC DNA]</scope>
    <source>
        <strain evidence="5">S7.9</strain>
    </source>
</reference>
<name>F8NTH4_SERL9</name>
<dbReference type="Pfam" id="PF05368">
    <property type="entry name" value="NmrA"/>
    <property type="match status" value="1"/>
</dbReference>
<proteinExistence type="inferred from homology"/>
<evidence type="ECO:0000259" key="3">
    <source>
        <dbReference type="Pfam" id="PF05368"/>
    </source>
</evidence>
<dbReference type="Gene3D" id="3.40.50.720">
    <property type="entry name" value="NAD(P)-binding Rossmann-like Domain"/>
    <property type="match status" value="1"/>
</dbReference>
<sequence>MRRKILVAGATGKQGHSLIRALLNPTTADSENQYHIYALTRKASSPSAQHIAAENEVTVVEGDLDIPETITKIFEQAKPDGGIWGVYSVLAFPGLGASADGEERQGKMLADIALEYGVSAYIYSSARRAGPKYENDLKLSGLAKARIEQHCMSLGEKGLPWTIIRPVIFMENFDGFIGSITFSVLKTGLKPDTEVALISSEDIGNVAAGVFRNHEQYIHKTPVLSSEFSTISQMEESYKRAMGRSIPAVPKVFAWLITKANRGAQDLLKDLELSHTARMSGDYSELDEEIKTANSAYPMKTYHDWLLREKEPKAANGEWNKVSIGKLLTGRV</sequence>
<dbReference type="PANTHER" id="PTHR42748:SF7">
    <property type="entry name" value="NMRA LIKE REDOX SENSOR 1-RELATED"/>
    <property type="match status" value="1"/>
</dbReference>
<dbReference type="Gene3D" id="3.90.25.10">
    <property type="entry name" value="UDP-galactose 4-epimerase, domain 1"/>
    <property type="match status" value="1"/>
</dbReference>
<dbReference type="Proteomes" id="UP000008064">
    <property type="component" value="Unassembled WGS sequence"/>
</dbReference>
<dbReference type="InterPro" id="IPR008030">
    <property type="entry name" value="NmrA-like"/>
</dbReference>
<evidence type="ECO:0000313" key="4">
    <source>
        <dbReference type="EMBL" id="EGO25646.1"/>
    </source>
</evidence>
<dbReference type="InterPro" id="IPR036291">
    <property type="entry name" value="NAD(P)-bd_dom_sf"/>
</dbReference>
<gene>
    <name evidence="4" type="ORF">SERLADRAFT_437378</name>
</gene>
<dbReference type="HOGENOM" id="CLU_007383_8_4_1"/>
<dbReference type="PANTHER" id="PTHR42748">
    <property type="entry name" value="NITROGEN METABOLITE REPRESSION PROTEIN NMRA FAMILY MEMBER"/>
    <property type="match status" value="1"/>
</dbReference>
<feature type="domain" description="NmrA-like" evidence="3">
    <location>
        <begin position="2"/>
        <end position="285"/>
    </location>
</feature>
<dbReference type="KEGG" id="sla:SERLADRAFT_437378"/>
<dbReference type="OrthoDB" id="9997102at2759"/>